<sequence length="1008" mass="114777">HSLARAVARAVKRQAQQGTPDKEEIHLFALIVEKDHSNSQECKKKLEKYCKELISANLSVVHVHKKLKDLCVKEKQEEKCQKLTNEITKICNDLPTKIQAAYQNPLSSNCIEYEQQCLFLERACSNDITENCNKLRNVCYQKKRDDVALEILLRALKEGNLKEQNKCKEDIAKKCPELSKESDELMLKCLSVDETCTNLIKLIETRCKSLKTDITTAFKSQDKLKEKCPLLLEQCHFYKTNCGTDKPDCDKLINSCKKKEVTYIAPGSSFNPIEPETTLVEQIGLKELYEEAKKEGVFIGKPSATDATALLAFLIQDKTLSASENKGKCEEILKKRCEKFKNHIVLKDLCNDKNPSEEGKKKCNNLDQELAEYIKTISIKINKHLLGSDPKKFIKWHELITFLTERDCTWLLSDCFYLQDQTPVDKECKNLRAACYKKGRNALANQALQDMLRGKLHESNGTWFGTLLKELVNACVNLKEKNDELFTLCVLPRETAFTLLADLQIKVEILQGYLNEKRDFPKKEDCKELLKKCEDLGHDSKEIEWPCHTLKYHCDRLKNIEKLEEKLLAEKTKSLDNFDSCVEKIGQQCYEWNRRGKTKFILACVTQNTTCKILTKNIESKCTILEKRIKASNVVDQAKNNEKESICDSWQPYCSKFMSSCKNLINNGNGECEKLNEECKSFIERKDLEEKVVYELKGSLKTKKECKKTLNIYCTQWTNATNQLKTLCTDTTNVKNDTEVREKLCEKLVERVKSQCPELQKKLAEANKELEKKASKYENIKKEAEDAMKKASLVLSKAKAENNKSENEVVPSVPAAPSGKDTKPFRLIRRDATAKVTEDEAKAFDLVAQAFGLYVELREECQDLLKGCGFKKECSCENQCEKIENTCKKLKPLEVKPYKIETVTKNITTTTTTTTTKTEGEGKTAECQSLQTTDTWVTKTSTHTSTSTTTSTVTSRITLTSTRRCKPTKCTTGEGDEAGEVKPSEGLRMSGWSVMRGVLVVMMISFMI</sequence>
<evidence type="ECO:0000313" key="4">
    <source>
        <dbReference type="Proteomes" id="UP000053447"/>
    </source>
</evidence>
<dbReference type="AlphaFoldDB" id="A0A0W4ZAJ9"/>
<comment type="caution">
    <text evidence="3">The sequence shown here is derived from an EMBL/GenBank/DDBJ whole genome shotgun (WGS) entry which is preliminary data.</text>
</comment>
<feature type="domain" description="Major surface glycoprotein 2 C-terminal" evidence="2">
    <location>
        <begin position="825"/>
        <end position="852"/>
    </location>
</feature>
<protein>
    <recommendedName>
        <fullName evidence="2">Major surface glycoprotein 2 C-terminal domain-containing protein</fullName>
    </recommendedName>
</protein>
<gene>
    <name evidence="3" type="ORF">T551_03743</name>
</gene>
<dbReference type="EMBL" id="LFWA01000058">
    <property type="protein sequence ID" value="KTW25464.1"/>
    <property type="molecule type" value="Genomic_DNA"/>
</dbReference>
<feature type="non-terminal residue" evidence="3">
    <location>
        <position position="1"/>
    </location>
</feature>
<name>A0A0W4ZAJ9_PNEJ7</name>
<dbReference type="InterPro" id="IPR021041">
    <property type="entry name" value="Maj_surf_glycoprot_2_C"/>
</dbReference>
<dbReference type="OrthoDB" id="10257471at2759"/>
<reference evidence="4" key="1">
    <citation type="journal article" date="2016" name="Nat. Commun.">
        <title>Genome analysis of three Pneumocystis species reveals adaptation mechanisms to life exclusively in mammalian hosts.</title>
        <authorList>
            <person name="Ma L."/>
            <person name="Chen Z."/>
            <person name="Huang D.W."/>
            <person name="Kutty G."/>
            <person name="Ishihara M."/>
            <person name="Wang H."/>
            <person name="Abouelleil A."/>
            <person name="Bishop L."/>
            <person name="Davey E."/>
            <person name="Deng R."/>
            <person name="Deng X."/>
            <person name="Fan L."/>
            <person name="Fantoni G."/>
            <person name="Fitzgerald M."/>
            <person name="Gogineni E."/>
            <person name="Goldberg J.M."/>
            <person name="Handley G."/>
            <person name="Hu X."/>
            <person name="Huber C."/>
            <person name="Jiao X."/>
            <person name="Jones K."/>
            <person name="Levin J.Z."/>
            <person name="Liu Y."/>
            <person name="Macdonald P."/>
            <person name="Melnikov A."/>
            <person name="Raley C."/>
            <person name="Sassi M."/>
            <person name="Sherman B.T."/>
            <person name="Song X."/>
            <person name="Sykes S."/>
            <person name="Tran B."/>
            <person name="Walsh L."/>
            <person name="Xia Y."/>
            <person name="Yang J."/>
            <person name="Young S."/>
            <person name="Zeng Q."/>
            <person name="Zheng X."/>
            <person name="Stephens R."/>
            <person name="Nusbaum C."/>
            <person name="Birren B.W."/>
            <person name="Azadi P."/>
            <person name="Lempicki R.A."/>
            <person name="Cuomo C.A."/>
            <person name="Kovacs J.A."/>
        </authorList>
    </citation>
    <scope>NUCLEOTIDE SEQUENCE [LARGE SCALE GENOMIC DNA]</scope>
    <source>
        <strain evidence="4">RU7</strain>
    </source>
</reference>
<dbReference type="GeneID" id="28942261"/>
<dbReference type="VEuPathDB" id="FungiDB:T551_03743"/>
<keyword evidence="4" id="KW-1185">Reference proteome</keyword>
<keyword evidence="1" id="KW-0175">Coiled coil</keyword>
<organism evidence="3 4">
    <name type="scientific">Pneumocystis jirovecii (strain RU7)</name>
    <name type="common">Human pneumocystis pneumonia agent</name>
    <dbReference type="NCBI Taxonomy" id="1408657"/>
    <lineage>
        <taxon>Eukaryota</taxon>
        <taxon>Fungi</taxon>
        <taxon>Dikarya</taxon>
        <taxon>Ascomycota</taxon>
        <taxon>Taphrinomycotina</taxon>
        <taxon>Pneumocystomycetes</taxon>
        <taxon>Pneumocystaceae</taxon>
        <taxon>Pneumocystis</taxon>
    </lineage>
</organism>
<evidence type="ECO:0000259" key="2">
    <source>
        <dbReference type="Pfam" id="PF12373"/>
    </source>
</evidence>
<dbReference type="Proteomes" id="UP000053447">
    <property type="component" value="Unassembled WGS sequence"/>
</dbReference>
<accession>A0A0W4ZAJ9</accession>
<feature type="coiled-coil region" evidence="1">
    <location>
        <begin position="749"/>
        <end position="808"/>
    </location>
</feature>
<evidence type="ECO:0000256" key="1">
    <source>
        <dbReference type="SAM" id="Coils"/>
    </source>
</evidence>
<dbReference type="RefSeq" id="XP_018227783.1">
    <property type="nucleotide sequence ID" value="XM_018376006.1"/>
</dbReference>
<dbReference type="STRING" id="1408657.A0A0W4ZAJ9"/>
<proteinExistence type="predicted"/>
<dbReference type="Pfam" id="PF12373">
    <property type="entry name" value="Msg2_C"/>
    <property type="match status" value="1"/>
</dbReference>
<dbReference type="InterPro" id="IPR003330">
    <property type="entry name" value="MSG"/>
</dbReference>
<dbReference type="Pfam" id="PF02349">
    <property type="entry name" value="MSG"/>
    <property type="match status" value="5"/>
</dbReference>
<evidence type="ECO:0000313" key="3">
    <source>
        <dbReference type="EMBL" id="KTW25464.1"/>
    </source>
</evidence>